<dbReference type="Proteomes" id="UP001604336">
    <property type="component" value="Unassembled WGS sequence"/>
</dbReference>
<sequence>MFTTAYKRSVEDLLMVLVDSDEMNAYAWGKELFKLTLSSLKSSLRNKSLIVEGDGRPYIAYRINGFVIAFQVWIYEILPILEGKLQVTPVKATNHEKQQLFTFGFYSGIAAQLVEDSEDDFMYPMSRRSMRGKNNKPPVASTSNSIQRVDYPAKERCNSNDILKRCFSEIHRKHEVLVAEHFRLKFHFEYLCNEFAKSIADGLIEVNRLCAAKQSPLSKMASSYKKSYAANMKVHANAMNTDSQHLGLSLKGRWMRPCKTKTIDEDECPSFDLGIDSQLNVPYIEPDDVILRTQDDIIIIDDTVIGKIPESYQTDDRVESSNKRKYISPIVECSDAGCNLCISKSSSEFLDDDLVFTEEDLRNMDESVEKHVVGSHKVTSQALTPIPFVMDDSNTPKINKRLRRPTACIQSPFVQSFQSQPGCPSIDLPPFFEYKMFLDPPDSSHIRTFDKWYHIGLRPGNK</sequence>
<reference evidence="3" key="1">
    <citation type="submission" date="2024-07" db="EMBL/GenBank/DDBJ databases">
        <title>Two chromosome-level genome assemblies of Korean endemic species Abeliophyllum distichum and Forsythia ovata (Oleaceae).</title>
        <authorList>
            <person name="Jang H."/>
        </authorList>
    </citation>
    <scope>NUCLEOTIDE SEQUENCE [LARGE SCALE GENOMIC DNA]</scope>
</reference>
<organism evidence="2 3">
    <name type="scientific">Abeliophyllum distichum</name>
    <dbReference type="NCBI Taxonomy" id="126358"/>
    <lineage>
        <taxon>Eukaryota</taxon>
        <taxon>Viridiplantae</taxon>
        <taxon>Streptophyta</taxon>
        <taxon>Embryophyta</taxon>
        <taxon>Tracheophyta</taxon>
        <taxon>Spermatophyta</taxon>
        <taxon>Magnoliopsida</taxon>
        <taxon>eudicotyledons</taxon>
        <taxon>Gunneridae</taxon>
        <taxon>Pentapetalae</taxon>
        <taxon>asterids</taxon>
        <taxon>lamiids</taxon>
        <taxon>Lamiales</taxon>
        <taxon>Oleaceae</taxon>
        <taxon>Forsythieae</taxon>
        <taxon>Abeliophyllum</taxon>
    </lineage>
</organism>
<proteinExistence type="predicted"/>
<name>A0ABD1PDG6_9LAMI</name>
<dbReference type="PANTHER" id="PTHR48449">
    <property type="entry name" value="DUF1985 DOMAIN-CONTAINING PROTEIN"/>
    <property type="match status" value="1"/>
</dbReference>
<accession>A0ABD1PDG6</accession>
<feature type="region of interest" description="Disordered" evidence="1">
    <location>
        <begin position="127"/>
        <end position="146"/>
    </location>
</feature>
<keyword evidence="3" id="KW-1185">Reference proteome</keyword>
<protein>
    <submittedName>
        <fullName evidence="2">DUF1985 domain-containing protein</fullName>
    </submittedName>
</protein>
<evidence type="ECO:0000256" key="1">
    <source>
        <dbReference type="SAM" id="MobiDB-lite"/>
    </source>
</evidence>
<gene>
    <name evidence="2" type="ORF">Adt_45360</name>
</gene>
<dbReference type="AlphaFoldDB" id="A0ABD1PDG6"/>
<dbReference type="PANTHER" id="PTHR48449:SF1">
    <property type="entry name" value="DUF1985 DOMAIN-CONTAINING PROTEIN"/>
    <property type="match status" value="1"/>
</dbReference>
<evidence type="ECO:0000313" key="3">
    <source>
        <dbReference type="Proteomes" id="UP001604336"/>
    </source>
</evidence>
<dbReference type="EMBL" id="JBFOLK010000014">
    <property type="protein sequence ID" value="KAL2461940.1"/>
    <property type="molecule type" value="Genomic_DNA"/>
</dbReference>
<comment type="caution">
    <text evidence="2">The sequence shown here is derived from an EMBL/GenBank/DDBJ whole genome shotgun (WGS) entry which is preliminary data.</text>
</comment>
<evidence type="ECO:0000313" key="2">
    <source>
        <dbReference type="EMBL" id="KAL2461940.1"/>
    </source>
</evidence>